<proteinExistence type="predicted"/>
<dbReference type="InterPro" id="IPR011990">
    <property type="entry name" value="TPR-like_helical_dom_sf"/>
</dbReference>
<dbReference type="InterPro" id="IPR002885">
    <property type="entry name" value="PPR_rpt"/>
</dbReference>
<dbReference type="EMBL" id="JBFOLJ010000028">
    <property type="protein sequence ID" value="KAL2458612.1"/>
    <property type="molecule type" value="Genomic_DNA"/>
</dbReference>
<evidence type="ECO:0000313" key="3">
    <source>
        <dbReference type="EMBL" id="KAL2458612.1"/>
    </source>
</evidence>
<dbReference type="PANTHER" id="PTHR47926">
    <property type="entry name" value="PENTATRICOPEPTIDE REPEAT-CONTAINING PROTEIN"/>
    <property type="match status" value="1"/>
</dbReference>
<dbReference type="Pfam" id="PF13041">
    <property type="entry name" value="PPR_2"/>
    <property type="match status" value="1"/>
</dbReference>
<dbReference type="InterPro" id="IPR046960">
    <property type="entry name" value="PPR_At4g14850-like_plant"/>
</dbReference>
<name>A0ABD1P411_9LAMI</name>
<evidence type="ECO:0000313" key="4">
    <source>
        <dbReference type="Proteomes" id="UP001604277"/>
    </source>
</evidence>
<protein>
    <submittedName>
        <fullName evidence="3">Pentatricopeptide repeat-containing protein</fullName>
    </submittedName>
</protein>
<evidence type="ECO:0000256" key="1">
    <source>
        <dbReference type="ARBA" id="ARBA00022737"/>
    </source>
</evidence>
<dbReference type="Gene3D" id="1.25.40.10">
    <property type="entry name" value="Tetratricopeptide repeat domain"/>
    <property type="match status" value="1"/>
</dbReference>
<feature type="repeat" description="PPR" evidence="2">
    <location>
        <begin position="12"/>
        <end position="46"/>
    </location>
</feature>
<gene>
    <name evidence="3" type="ORF">Fot_55642</name>
</gene>
<evidence type="ECO:0000256" key="2">
    <source>
        <dbReference type="PROSITE-ProRule" id="PRU00708"/>
    </source>
</evidence>
<accession>A0ABD1P411</accession>
<keyword evidence="1" id="KW-0677">Repeat</keyword>
<dbReference type="AlphaFoldDB" id="A0ABD1P411"/>
<comment type="caution">
    <text evidence="3">The sequence shown here is derived from an EMBL/GenBank/DDBJ whole genome shotgun (WGS) entry which is preliminary data.</text>
</comment>
<organism evidence="3 4">
    <name type="scientific">Forsythia ovata</name>
    <dbReference type="NCBI Taxonomy" id="205694"/>
    <lineage>
        <taxon>Eukaryota</taxon>
        <taxon>Viridiplantae</taxon>
        <taxon>Streptophyta</taxon>
        <taxon>Embryophyta</taxon>
        <taxon>Tracheophyta</taxon>
        <taxon>Spermatophyta</taxon>
        <taxon>Magnoliopsida</taxon>
        <taxon>eudicotyledons</taxon>
        <taxon>Gunneridae</taxon>
        <taxon>Pentapetalae</taxon>
        <taxon>asterids</taxon>
        <taxon>lamiids</taxon>
        <taxon>Lamiales</taxon>
        <taxon>Oleaceae</taxon>
        <taxon>Forsythieae</taxon>
        <taxon>Forsythia</taxon>
    </lineage>
</organism>
<keyword evidence="4" id="KW-1185">Reference proteome</keyword>
<dbReference type="Proteomes" id="UP001604277">
    <property type="component" value="Unassembled WGS sequence"/>
</dbReference>
<sequence>MGWGGGWQEMRDLVSWNTMIAAYSHHRCGRDAIKLFKEMQNMGFKPNDVRARRLKEAYDLIEQLRNKVSAGVWRALLTGCNIHGDKDVGKLAANKLLDMEPENVGT</sequence>
<dbReference type="PROSITE" id="PS51375">
    <property type="entry name" value="PPR"/>
    <property type="match status" value="1"/>
</dbReference>
<reference evidence="4" key="1">
    <citation type="submission" date="2024-07" db="EMBL/GenBank/DDBJ databases">
        <title>Two chromosome-level genome assemblies of Korean endemic species Abeliophyllum distichum and Forsythia ovata (Oleaceae).</title>
        <authorList>
            <person name="Jang H."/>
        </authorList>
    </citation>
    <scope>NUCLEOTIDE SEQUENCE [LARGE SCALE GENOMIC DNA]</scope>
</reference>
<dbReference type="NCBIfam" id="TIGR00756">
    <property type="entry name" value="PPR"/>
    <property type="match status" value="1"/>
</dbReference>